<dbReference type="RefSeq" id="WP_095405871.1">
    <property type="nucleotide sequence ID" value="NZ_NOJZ02000009.1"/>
</dbReference>
<dbReference type="OrthoDB" id="1755900at2"/>
<keyword evidence="1" id="KW-1133">Transmembrane helix</keyword>
<sequence length="62" mass="7321">MKILDLIIILIDTLLVMYFFNFAIDTTDITTRIMACLAMTMEVYFIMRHIKLIKSSSTKERE</sequence>
<protein>
    <submittedName>
        <fullName evidence="2">Uncharacterized protein</fullName>
    </submittedName>
</protein>
<gene>
    <name evidence="2" type="ORF">CHF27_006945</name>
</gene>
<dbReference type="EMBL" id="NOJZ02000009">
    <property type="protein sequence ID" value="RDY23666.1"/>
    <property type="molecule type" value="Genomic_DNA"/>
</dbReference>
<feature type="transmembrane region" description="Helical" evidence="1">
    <location>
        <begin position="30"/>
        <end position="47"/>
    </location>
</feature>
<keyword evidence="1" id="KW-0472">Membrane</keyword>
<comment type="caution">
    <text evidence="2">The sequence shown here is derived from an EMBL/GenBank/DDBJ whole genome shotgun (WGS) entry which is preliminary data.</text>
</comment>
<proteinExistence type="predicted"/>
<dbReference type="Proteomes" id="UP000243494">
    <property type="component" value="Unassembled WGS sequence"/>
</dbReference>
<reference evidence="2 3" key="1">
    <citation type="journal article" date="2017" name="Genome Announc.">
        <title>Draft Genome Sequence of Romboutsia maritimum sp. nov. Strain CCRI-22766(T), Isolated from Coastal Estuarine Mud.</title>
        <authorList>
            <person name="Maheux A.F."/>
            <person name="Boudreau D.K."/>
            <person name="Berube E."/>
            <person name="Boissinot M."/>
            <person name="Raymond F."/>
            <person name="Brodeur S."/>
            <person name="Corbeil J."/>
            <person name="Brightwell G."/>
            <person name="Broda D."/>
            <person name="Omar R.F."/>
            <person name="Bergeron M.G."/>
        </authorList>
    </citation>
    <scope>NUCLEOTIDE SEQUENCE [LARGE SCALE GENOMIC DNA]</scope>
    <source>
        <strain evidence="2 3">CCRI-22766</strain>
    </source>
</reference>
<feature type="transmembrane region" description="Helical" evidence="1">
    <location>
        <begin position="7"/>
        <end position="24"/>
    </location>
</feature>
<evidence type="ECO:0000256" key="1">
    <source>
        <dbReference type="SAM" id="Phobius"/>
    </source>
</evidence>
<keyword evidence="3" id="KW-1185">Reference proteome</keyword>
<keyword evidence="1" id="KW-0812">Transmembrane</keyword>
<name>A0A371IT47_9FIRM</name>
<dbReference type="AlphaFoldDB" id="A0A371IT47"/>
<evidence type="ECO:0000313" key="3">
    <source>
        <dbReference type="Proteomes" id="UP000243494"/>
    </source>
</evidence>
<evidence type="ECO:0000313" key="2">
    <source>
        <dbReference type="EMBL" id="RDY23666.1"/>
    </source>
</evidence>
<accession>A0A371IT47</accession>
<organism evidence="2 3">
    <name type="scientific">Romboutsia maritimum</name>
    <dbReference type="NCBI Taxonomy" id="2020948"/>
    <lineage>
        <taxon>Bacteria</taxon>
        <taxon>Bacillati</taxon>
        <taxon>Bacillota</taxon>
        <taxon>Clostridia</taxon>
        <taxon>Peptostreptococcales</taxon>
        <taxon>Peptostreptococcaceae</taxon>
        <taxon>Romboutsia</taxon>
    </lineage>
</organism>